<dbReference type="RefSeq" id="WP_344070223.1">
    <property type="nucleotide sequence ID" value="NZ_BAAAPL010000001.1"/>
</dbReference>
<dbReference type="Gene3D" id="3.30.565.10">
    <property type="entry name" value="Histidine kinase-like ATPase, C-terminal domain"/>
    <property type="match status" value="1"/>
</dbReference>
<name>A0ABN2HYH0_9MICO</name>
<dbReference type="Pfam" id="PF13581">
    <property type="entry name" value="HATPase_c_2"/>
    <property type="match status" value="1"/>
</dbReference>
<protein>
    <recommendedName>
        <fullName evidence="1">Histidine kinase/HSP90-like ATPase domain-containing protein</fullName>
    </recommendedName>
</protein>
<reference evidence="2 3" key="1">
    <citation type="journal article" date="2019" name="Int. J. Syst. Evol. Microbiol.">
        <title>The Global Catalogue of Microorganisms (GCM) 10K type strain sequencing project: providing services to taxonomists for standard genome sequencing and annotation.</title>
        <authorList>
            <consortium name="The Broad Institute Genomics Platform"/>
            <consortium name="The Broad Institute Genome Sequencing Center for Infectious Disease"/>
            <person name="Wu L."/>
            <person name="Ma J."/>
        </authorList>
    </citation>
    <scope>NUCLEOTIDE SEQUENCE [LARGE SCALE GENOMIC DNA]</scope>
    <source>
        <strain evidence="2 3">JCM 15577</strain>
    </source>
</reference>
<keyword evidence="3" id="KW-1185">Reference proteome</keyword>
<gene>
    <name evidence="2" type="ORF">GCM10009808_10980</name>
</gene>
<evidence type="ECO:0000259" key="1">
    <source>
        <dbReference type="Pfam" id="PF13581"/>
    </source>
</evidence>
<proteinExistence type="predicted"/>
<dbReference type="EMBL" id="BAAAPL010000001">
    <property type="protein sequence ID" value="GAA1695550.1"/>
    <property type="molecule type" value="Genomic_DNA"/>
</dbReference>
<dbReference type="InterPro" id="IPR036890">
    <property type="entry name" value="HATPase_C_sf"/>
</dbReference>
<sequence>MPESSVRTSLTGVAEAGLIDEVHSKLAWLWANVEGATIDDRELFELAVGEVAANVVEHGRGRPPVEITVTLEASSTALTAIFADNADPAVVDLSGVSMPDVDAESGRGLALALLALDELVHETGPGNTWRLVRHLGVDRG</sequence>
<dbReference type="Proteomes" id="UP001501690">
    <property type="component" value="Unassembled WGS sequence"/>
</dbReference>
<organism evidence="2 3">
    <name type="scientific">Microbacterium sediminicola</name>
    <dbReference type="NCBI Taxonomy" id="415210"/>
    <lineage>
        <taxon>Bacteria</taxon>
        <taxon>Bacillati</taxon>
        <taxon>Actinomycetota</taxon>
        <taxon>Actinomycetes</taxon>
        <taxon>Micrococcales</taxon>
        <taxon>Microbacteriaceae</taxon>
        <taxon>Microbacterium</taxon>
    </lineage>
</organism>
<dbReference type="InterPro" id="IPR003594">
    <property type="entry name" value="HATPase_dom"/>
</dbReference>
<comment type="caution">
    <text evidence="2">The sequence shown here is derived from an EMBL/GenBank/DDBJ whole genome shotgun (WGS) entry which is preliminary data.</text>
</comment>
<feature type="domain" description="Histidine kinase/HSP90-like ATPase" evidence="1">
    <location>
        <begin position="30"/>
        <end position="130"/>
    </location>
</feature>
<accession>A0ABN2HYH0</accession>
<dbReference type="CDD" id="cd16936">
    <property type="entry name" value="HATPase_RsbW-like"/>
    <property type="match status" value="1"/>
</dbReference>
<evidence type="ECO:0000313" key="3">
    <source>
        <dbReference type="Proteomes" id="UP001501690"/>
    </source>
</evidence>
<evidence type="ECO:0000313" key="2">
    <source>
        <dbReference type="EMBL" id="GAA1695550.1"/>
    </source>
</evidence>